<dbReference type="PANTHER" id="PTHR42792">
    <property type="entry name" value="FLAGELLIN"/>
    <property type="match status" value="1"/>
</dbReference>
<evidence type="ECO:0000313" key="7">
    <source>
        <dbReference type="EMBL" id="AVQ03456.1"/>
    </source>
</evidence>
<dbReference type="Pfam" id="PF00669">
    <property type="entry name" value="Flagellin_N"/>
    <property type="match status" value="1"/>
</dbReference>
<evidence type="ECO:0000259" key="5">
    <source>
        <dbReference type="Pfam" id="PF00669"/>
    </source>
</evidence>
<keyword evidence="8" id="KW-1185">Reference proteome</keyword>
<feature type="domain" description="Flagellin C-terminal" evidence="6">
    <location>
        <begin position="227"/>
        <end position="306"/>
    </location>
</feature>
<dbReference type="Proteomes" id="UP000240527">
    <property type="component" value="Chromosome"/>
</dbReference>
<sequence length="307" mass="32661">MTRVSTVQNYNVMTSNLMRAQIRQSDVGNQVSSQKVATDLKGYAKNAEMLTAMRSTQARLEGLISQSKLVTNRLQMQDTGLGKVADSTKSAREAIANALASGSAQTMMQQLQAAFGDVVQGLNTKSNGLYVFSGAKTDTATTSAAAMTDLTLAPTTASLFNNDQYITTNRIDEQTSAKTGVLGDAFGVSVFDAFKQVQAYVEANGPFTGKLNDVQVTFLKGLLPTFDAAYKGAVDAQGKNGVTQKRFESAETDLQNQADTLTSMVGDIVDVDMADAVTRLESAKLAVQASAQVFSSLQQSSLLNVLK</sequence>
<name>A0ABM6TJQ6_9CAUL</name>
<evidence type="ECO:0000256" key="3">
    <source>
        <dbReference type="ARBA" id="ARBA00023143"/>
    </source>
</evidence>
<evidence type="ECO:0000256" key="1">
    <source>
        <dbReference type="ARBA" id="ARBA00005709"/>
    </source>
</evidence>
<dbReference type="InterPro" id="IPR001029">
    <property type="entry name" value="Flagellin_N"/>
</dbReference>
<dbReference type="SUPFAM" id="SSF64518">
    <property type="entry name" value="Phase 1 flagellin"/>
    <property type="match status" value="1"/>
</dbReference>
<protein>
    <recommendedName>
        <fullName evidence="4">Flagellin</fullName>
    </recommendedName>
</protein>
<keyword evidence="7" id="KW-0282">Flagellum</keyword>
<keyword evidence="7" id="KW-0969">Cilium</keyword>
<comment type="subcellular location">
    <subcellularLocation>
        <location evidence="4">Secreted</location>
    </subcellularLocation>
    <subcellularLocation>
        <location evidence="4">Bacterial flagellum</location>
    </subcellularLocation>
</comment>
<accession>A0ABM6TJQ6</accession>
<reference evidence="7 8" key="1">
    <citation type="journal article" date="2015" name="Biotechnol. Bioeng.">
        <title>Genome sequence and phenotypic characterization of Caulobacter segnis.</title>
        <authorList>
            <person name="Patel S."/>
            <person name="Fletcher B."/>
            <person name="Scott D.C."/>
            <person name="Ely B."/>
        </authorList>
    </citation>
    <scope>NUCLEOTIDE SEQUENCE [LARGE SCALE GENOMIC DNA]</scope>
    <source>
        <strain evidence="7 8">TK0059</strain>
    </source>
</reference>
<keyword evidence="3 4" id="KW-0975">Bacterial flagellum</keyword>
<evidence type="ECO:0000256" key="2">
    <source>
        <dbReference type="ARBA" id="ARBA00011829"/>
    </source>
</evidence>
<organism evidence="7 8">
    <name type="scientific">Caulobacter segnis</name>
    <dbReference type="NCBI Taxonomy" id="88688"/>
    <lineage>
        <taxon>Bacteria</taxon>
        <taxon>Pseudomonadati</taxon>
        <taxon>Pseudomonadota</taxon>
        <taxon>Alphaproteobacteria</taxon>
        <taxon>Caulobacterales</taxon>
        <taxon>Caulobacteraceae</taxon>
        <taxon>Caulobacter</taxon>
    </lineage>
</organism>
<dbReference type="Pfam" id="PF00700">
    <property type="entry name" value="Flagellin_C"/>
    <property type="match status" value="1"/>
</dbReference>
<dbReference type="EMBL" id="CP027850">
    <property type="protein sequence ID" value="AVQ03456.1"/>
    <property type="molecule type" value="Genomic_DNA"/>
</dbReference>
<comment type="subunit">
    <text evidence="2">In C.crescentus, the flagellar filament is composed of multiple flagellins of 29 kDa; 27 kDa and 25 kDa.</text>
</comment>
<evidence type="ECO:0000313" key="8">
    <source>
        <dbReference type="Proteomes" id="UP000240527"/>
    </source>
</evidence>
<evidence type="ECO:0000259" key="6">
    <source>
        <dbReference type="Pfam" id="PF00700"/>
    </source>
</evidence>
<dbReference type="InterPro" id="IPR001492">
    <property type="entry name" value="Flagellin"/>
</dbReference>
<dbReference type="Gene3D" id="1.20.1330.10">
    <property type="entry name" value="f41 fragment of flagellin, N-terminal domain"/>
    <property type="match status" value="1"/>
</dbReference>
<keyword evidence="4" id="KW-0964">Secreted</keyword>
<keyword evidence="7" id="KW-0966">Cell projection</keyword>
<dbReference type="InterPro" id="IPR046358">
    <property type="entry name" value="Flagellin_C"/>
</dbReference>
<dbReference type="PANTHER" id="PTHR42792:SF2">
    <property type="entry name" value="FLAGELLIN"/>
    <property type="match status" value="1"/>
</dbReference>
<feature type="domain" description="Flagellin N-terminal" evidence="5">
    <location>
        <begin position="4"/>
        <end position="137"/>
    </location>
</feature>
<comment type="function">
    <text evidence="4">Flagellin is the subunit protein which polymerizes to form the filaments of bacterial flagella.</text>
</comment>
<dbReference type="RefSeq" id="WP_013080468.1">
    <property type="nucleotide sequence ID" value="NZ_CP027850.1"/>
</dbReference>
<evidence type="ECO:0000256" key="4">
    <source>
        <dbReference type="RuleBase" id="RU362073"/>
    </source>
</evidence>
<gene>
    <name evidence="7" type="ORF">B7G68_17360</name>
</gene>
<proteinExistence type="inferred from homology"/>
<comment type="similarity">
    <text evidence="1 4">Belongs to the bacterial flagellin family.</text>
</comment>